<accession>A0A173VVN3</accession>
<dbReference type="RefSeq" id="WP_055196002.1">
    <property type="nucleotide sequence ID" value="NZ_CABIYH010000042.1"/>
</dbReference>
<reference evidence="2 3" key="1">
    <citation type="submission" date="2015-09" db="EMBL/GenBank/DDBJ databases">
        <authorList>
            <consortium name="Pathogen Informatics"/>
        </authorList>
    </citation>
    <scope>NUCLEOTIDE SEQUENCE [LARGE SCALE GENOMIC DNA]</scope>
    <source>
        <strain evidence="2 3">2789STDY5834960</strain>
    </source>
</reference>
<dbReference type="InterPro" id="IPR012547">
    <property type="entry name" value="PDDEXK_9"/>
</dbReference>
<dbReference type="EMBL" id="CYXZ01000042">
    <property type="protein sequence ID" value="CUN31124.1"/>
    <property type="molecule type" value="Genomic_DNA"/>
</dbReference>
<organism evidence="2 3">
    <name type="scientific">Roseburia intestinalis</name>
    <dbReference type="NCBI Taxonomy" id="166486"/>
    <lineage>
        <taxon>Bacteria</taxon>
        <taxon>Bacillati</taxon>
        <taxon>Bacillota</taxon>
        <taxon>Clostridia</taxon>
        <taxon>Lachnospirales</taxon>
        <taxon>Lachnospiraceae</taxon>
        <taxon>Roseburia</taxon>
    </lineage>
</organism>
<proteinExistence type="predicted"/>
<dbReference type="InterPro" id="IPR018631">
    <property type="entry name" value="AAA-ATPase-like_dom"/>
</dbReference>
<protein>
    <submittedName>
        <fullName evidence="2">Predicted AAA-ATPase</fullName>
    </submittedName>
</protein>
<dbReference type="PaxDb" id="166486-ERS852572_03610"/>
<dbReference type="Proteomes" id="UP000095350">
    <property type="component" value="Unassembled WGS sequence"/>
</dbReference>
<gene>
    <name evidence="2" type="ORF">ERS852572_03610</name>
</gene>
<dbReference type="SUPFAM" id="SSF52540">
    <property type="entry name" value="P-loop containing nucleoside triphosphate hydrolases"/>
    <property type="match status" value="1"/>
</dbReference>
<dbReference type="InterPro" id="IPR027417">
    <property type="entry name" value="P-loop_NTPase"/>
</dbReference>
<dbReference type="Pfam" id="PF09820">
    <property type="entry name" value="AAA-ATPase_like"/>
    <property type="match status" value="1"/>
</dbReference>
<evidence type="ECO:0000313" key="3">
    <source>
        <dbReference type="Proteomes" id="UP000095350"/>
    </source>
</evidence>
<dbReference type="OrthoDB" id="9766673at2"/>
<dbReference type="STRING" id="166486.ERS852572_03610"/>
<feature type="domain" description="AAA-ATPase-like" evidence="1">
    <location>
        <begin position="7"/>
        <end position="230"/>
    </location>
</feature>
<dbReference type="Pfam" id="PF08011">
    <property type="entry name" value="PDDEXK_9"/>
    <property type="match status" value="1"/>
</dbReference>
<dbReference type="AlphaFoldDB" id="A0A173VVN3"/>
<evidence type="ECO:0000313" key="2">
    <source>
        <dbReference type="EMBL" id="CUN31124.1"/>
    </source>
</evidence>
<dbReference type="PANTHER" id="PTHR34825">
    <property type="entry name" value="CONSERVED PROTEIN, WITH A WEAK D-GALACTARATE DEHYDRATASE/ALTRONATE HYDROLASE DOMAIN"/>
    <property type="match status" value="1"/>
</dbReference>
<sequence>MSGNIAIGIQDFSTIIQGNYFYIDKTPFIKEWWDCGDSATLITRPRRFGKTLTMSMVEQFFSIDYAGRSDLFEHLAIWKEEKYRELQGTYPVISLSFARIKERDYEKTKQKMCEVLRNIYIKFCYIKDSEKLTDADRAYYERMLEENIKETDATSSLYQLSDFLYRYYGKKVIILLDEYDTPMQEAFVDGYWDELVAFTRSLFNSTFKTNPALERGIMTGITRVSKESVFSDLNNLKIVTTTSNEYASVFGFTEKEVFDALEQYGLEKEKKEVKRWYDGFIFGEHKDIYNPWSILNYLDTQLYKTFWANTSANSLVGKLIQEGNRTIKEKFEKLLYGEYIWSEIEEQIVYNQLNGNEKAVWSLLLASGYLKVLSYETYQDIEEGKMPKYQLALTNLEVKLMFQGMVHDWFAPVQPDYNDFVRAMLLGDVDAMNEYMNRIAIQTFSYFDTGERASGAEPERFYHGFVLGLLVDLRDRYYLKSNRESGFGRYDVMLEPKNSKECKAVILEFKVRNPRKEKSIQETVLSALKQICEKKYDADLLEKGIRKEQIYHYGFAFEGKKVLIGTDREE</sequence>
<dbReference type="PANTHER" id="PTHR34825:SF1">
    <property type="entry name" value="AAA-ATPASE-LIKE DOMAIN-CONTAINING PROTEIN"/>
    <property type="match status" value="1"/>
</dbReference>
<name>A0A173VVN3_9FIRM</name>
<evidence type="ECO:0000259" key="1">
    <source>
        <dbReference type="Pfam" id="PF09820"/>
    </source>
</evidence>